<organism evidence="2 3">
    <name type="scientific">Streptosporangium album</name>
    <dbReference type="NCBI Taxonomy" id="47479"/>
    <lineage>
        <taxon>Bacteria</taxon>
        <taxon>Bacillati</taxon>
        <taxon>Actinomycetota</taxon>
        <taxon>Actinomycetes</taxon>
        <taxon>Streptosporangiales</taxon>
        <taxon>Streptosporangiaceae</taxon>
        <taxon>Streptosporangium</taxon>
    </lineage>
</organism>
<sequence length="86" mass="8651">MAHDRTSRVFALTVAGVTVVASGFFAVSGLLDPGGLVPGWAMLCIAALLLAGAHIQRHPLGGAAALATGVLLMGLFHASIGAFGRR</sequence>
<feature type="transmembrane region" description="Helical" evidence="1">
    <location>
        <begin position="62"/>
        <end position="83"/>
    </location>
</feature>
<keyword evidence="1" id="KW-1133">Transmembrane helix</keyword>
<accession>A0A7W7RRE0</accession>
<evidence type="ECO:0000313" key="3">
    <source>
        <dbReference type="Proteomes" id="UP000534286"/>
    </source>
</evidence>
<comment type="caution">
    <text evidence="2">The sequence shown here is derived from an EMBL/GenBank/DDBJ whole genome shotgun (WGS) entry which is preliminary data.</text>
</comment>
<protein>
    <submittedName>
        <fullName evidence="2">CHASE2 domain-containing sensor protein</fullName>
    </submittedName>
</protein>
<proteinExistence type="predicted"/>
<keyword evidence="1" id="KW-0472">Membrane</keyword>
<keyword evidence="1" id="KW-0812">Transmembrane</keyword>
<feature type="transmembrane region" description="Helical" evidence="1">
    <location>
        <begin position="37"/>
        <end position="55"/>
    </location>
</feature>
<keyword evidence="3" id="KW-1185">Reference proteome</keyword>
<reference evidence="2 3" key="1">
    <citation type="submission" date="2020-08" db="EMBL/GenBank/DDBJ databases">
        <title>Sequencing the genomes of 1000 actinobacteria strains.</title>
        <authorList>
            <person name="Klenk H.-P."/>
        </authorList>
    </citation>
    <scope>NUCLEOTIDE SEQUENCE [LARGE SCALE GENOMIC DNA]</scope>
    <source>
        <strain evidence="2 3">DSM 43023</strain>
    </source>
</reference>
<dbReference type="AlphaFoldDB" id="A0A7W7RRE0"/>
<dbReference type="Proteomes" id="UP000534286">
    <property type="component" value="Unassembled WGS sequence"/>
</dbReference>
<dbReference type="EMBL" id="JACHJU010000001">
    <property type="protein sequence ID" value="MBB4936176.1"/>
    <property type="molecule type" value="Genomic_DNA"/>
</dbReference>
<name>A0A7W7RRE0_9ACTN</name>
<evidence type="ECO:0000313" key="2">
    <source>
        <dbReference type="EMBL" id="MBB4936176.1"/>
    </source>
</evidence>
<dbReference type="RefSeq" id="WP_184752557.1">
    <property type="nucleotide sequence ID" value="NZ_BAABEK010000002.1"/>
</dbReference>
<evidence type="ECO:0000256" key="1">
    <source>
        <dbReference type="SAM" id="Phobius"/>
    </source>
</evidence>
<gene>
    <name evidence="2" type="ORF">FHR32_000481</name>
</gene>
<feature type="transmembrane region" description="Helical" evidence="1">
    <location>
        <begin position="9"/>
        <end position="31"/>
    </location>
</feature>